<comment type="caution">
    <text evidence="3">The sequence shown here is derived from an EMBL/GenBank/DDBJ whole genome shotgun (WGS) entry which is preliminary data.</text>
</comment>
<name>A0A8K0DK71_IGNLU</name>
<dbReference type="GO" id="GO:0006508">
    <property type="term" value="P:proteolysis"/>
    <property type="evidence" value="ECO:0007669"/>
    <property type="project" value="InterPro"/>
</dbReference>
<dbReference type="SMART" id="SM00020">
    <property type="entry name" value="Tryp_SPc"/>
    <property type="match status" value="1"/>
</dbReference>
<organism evidence="3 4">
    <name type="scientific">Ignelater luminosus</name>
    <name type="common">Cucubano</name>
    <name type="synonym">Pyrophorus luminosus</name>
    <dbReference type="NCBI Taxonomy" id="2038154"/>
    <lineage>
        <taxon>Eukaryota</taxon>
        <taxon>Metazoa</taxon>
        <taxon>Ecdysozoa</taxon>
        <taxon>Arthropoda</taxon>
        <taxon>Hexapoda</taxon>
        <taxon>Insecta</taxon>
        <taxon>Pterygota</taxon>
        <taxon>Neoptera</taxon>
        <taxon>Endopterygota</taxon>
        <taxon>Coleoptera</taxon>
        <taxon>Polyphaga</taxon>
        <taxon>Elateriformia</taxon>
        <taxon>Elateroidea</taxon>
        <taxon>Elateridae</taxon>
        <taxon>Agrypninae</taxon>
        <taxon>Pyrophorini</taxon>
        <taxon>Ignelater</taxon>
    </lineage>
</organism>
<dbReference type="InterPro" id="IPR043504">
    <property type="entry name" value="Peptidase_S1_PA_chymotrypsin"/>
</dbReference>
<proteinExistence type="predicted"/>
<dbReference type="Proteomes" id="UP000801492">
    <property type="component" value="Unassembled WGS sequence"/>
</dbReference>
<dbReference type="AlphaFoldDB" id="A0A8K0DK71"/>
<dbReference type="PANTHER" id="PTHR24252">
    <property type="entry name" value="ACROSIN-RELATED"/>
    <property type="match status" value="1"/>
</dbReference>
<evidence type="ECO:0000259" key="2">
    <source>
        <dbReference type="SMART" id="SM00020"/>
    </source>
</evidence>
<dbReference type="PANTHER" id="PTHR24252:SF7">
    <property type="entry name" value="HYALIN"/>
    <property type="match status" value="1"/>
</dbReference>
<dbReference type="EMBL" id="VTPC01001438">
    <property type="protein sequence ID" value="KAF2901960.1"/>
    <property type="molecule type" value="Genomic_DNA"/>
</dbReference>
<dbReference type="GO" id="GO:0004252">
    <property type="term" value="F:serine-type endopeptidase activity"/>
    <property type="evidence" value="ECO:0007669"/>
    <property type="project" value="InterPro"/>
</dbReference>
<dbReference type="OrthoDB" id="60866at2759"/>
<protein>
    <recommendedName>
        <fullName evidence="2">Peptidase S1 domain-containing protein</fullName>
    </recommendedName>
</protein>
<keyword evidence="1" id="KW-1015">Disulfide bond</keyword>
<feature type="domain" description="Peptidase S1" evidence="2">
    <location>
        <begin position="87"/>
        <end position="206"/>
    </location>
</feature>
<evidence type="ECO:0000313" key="3">
    <source>
        <dbReference type="EMBL" id="KAF2901960.1"/>
    </source>
</evidence>
<sequence length="207" mass="22489">MESGLKTEGSEDHIMTFSPLTSQEKVSSLNSTQDVSEGAHAQFIMEGQTNVSLQTVYGSTRSAIILGAFGLPTADHGLKIDPLLSWRIVGGSDAEPGEFPYQVSLRDPFNGHTCGGSIIDPTTIYEVIKIIKHEYYDDKFKINDIALLKLKDPIEYTDEIQPVDLETEDFGEGKEAVLTGWGTTGFPGPSANDATVGHLLSAHKFAR</sequence>
<evidence type="ECO:0000256" key="1">
    <source>
        <dbReference type="ARBA" id="ARBA00023157"/>
    </source>
</evidence>
<reference evidence="3" key="1">
    <citation type="submission" date="2019-08" db="EMBL/GenBank/DDBJ databases">
        <title>The genome of the North American firefly Photinus pyralis.</title>
        <authorList>
            <consortium name="Photinus pyralis genome working group"/>
            <person name="Fallon T.R."/>
            <person name="Sander Lower S.E."/>
            <person name="Weng J.-K."/>
        </authorList>
    </citation>
    <scope>NUCLEOTIDE SEQUENCE</scope>
    <source>
        <strain evidence="3">TRF0915ILg1</strain>
        <tissue evidence="3">Whole body</tissue>
    </source>
</reference>
<dbReference type="SUPFAM" id="SSF50494">
    <property type="entry name" value="Trypsin-like serine proteases"/>
    <property type="match status" value="1"/>
</dbReference>
<dbReference type="Pfam" id="PF00089">
    <property type="entry name" value="Trypsin"/>
    <property type="match status" value="2"/>
</dbReference>
<dbReference type="InterPro" id="IPR009003">
    <property type="entry name" value="Peptidase_S1_PA"/>
</dbReference>
<keyword evidence="4" id="KW-1185">Reference proteome</keyword>
<evidence type="ECO:0000313" key="4">
    <source>
        <dbReference type="Proteomes" id="UP000801492"/>
    </source>
</evidence>
<gene>
    <name evidence="3" type="ORF">ILUMI_04226</name>
</gene>
<dbReference type="InterPro" id="IPR001254">
    <property type="entry name" value="Trypsin_dom"/>
</dbReference>
<dbReference type="Gene3D" id="2.40.10.10">
    <property type="entry name" value="Trypsin-like serine proteases"/>
    <property type="match status" value="2"/>
</dbReference>
<accession>A0A8K0DK71</accession>